<evidence type="ECO:0000313" key="4">
    <source>
        <dbReference type="Proteomes" id="UP000321947"/>
    </source>
</evidence>
<accession>A0A5A7U1T5</accession>
<name>A0A5A7U1T5_CUCMM</name>
<evidence type="ECO:0000313" key="1">
    <source>
        <dbReference type="EMBL" id="KAA0047531.1"/>
    </source>
</evidence>
<dbReference type="EMBL" id="SSTE01013183">
    <property type="protein sequence ID" value="KAA0047531.1"/>
    <property type="molecule type" value="Genomic_DNA"/>
</dbReference>
<sequence length="90" mass="10091">MLRQAELNTMNKAFGKAYKGISDTSSVSTQGVEKDGQEKDALQPLIINGVEVTMHGVKALVEEKKETKLREWEELLNKEKKVSLSVEKDN</sequence>
<protein>
    <submittedName>
        <fullName evidence="1">Protein MNN4-like</fullName>
    </submittedName>
</protein>
<dbReference type="EMBL" id="SSTD01013559">
    <property type="protein sequence ID" value="TYK06291.1"/>
    <property type="molecule type" value="Genomic_DNA"/>
</dbReference>
<gene>
    <name evidence="2" type="ORF">E5676_scaffold157G00790</name>
    <name evidence="1" type="ORF">E6C27_scaffold2963G00040</name>
</gene>
<dbReference type="AlphaFoldDB" id="A0A5A7U1T5"/>
<organism evidence="1 3">
    <name type="scientific">Cucumis melo var. makuwa</name>
    <name type="common">Oriental melon</name>
    <dbReference type="NCBI Taxonomy" id="1194695"/>
    <lineage>
        <taxon>Eukaryota</taxon>
        <taxon>Viridiplantae</taxon>
        <taxon>Streptophyta</taxon>
        <taxon>Embryophyta</taxon>
        <taxon>Tracheophyta</taxon>
        <taxon>Spermatophyta</taxon>
        <taxon>Magnoliopsida</taxon>
        <taxon>eudicotyledons</taxon>
        <taxon>Gunneridae</taxon>
        <taxon>Pentapetalae</taxon>
        <taxon>rosids</taxon>
        <taxon>fabids</taxon>
        <taxon>Cucurbitales</taxon>
        <taxon>Cucurbitaceae</taxon>
        <taxon>Benincaseae</taxon>
        <taxon>Cucumis</taxon>
    </lineage>
</organism>
<comment type="caution">
    <text evidence="1">The sequence shown here is derived from an EMBL/GenBank/DDBJ whole genome shotgun (WGS) entry which is preliminary data.</text>
</comment>
<dbReference type="Proteomes" id="UP000321393">
    <property type="component" value="Unassembled WGS sequence"/>
</dbReference>
<dbReference type="Proteomes" id="UP000321947">
    <property type="component" value="Unassembled WGS sequence"/>
</dbReference>
<evidence type="ECO:0000313" key="3">
    <source>
        <dbReference type="Proteomes" id="UP000321393"/>
    </source>
</evidence>
<evidence type="ECO:0000313" key="2">
    <source>
        <dbReference type="EMBL" id="TYK06291.1"/>
    </source>
</evidence>
<reference evidence="3 4" key="1">
    <citation type="submission" date="2019-08" db="EMBL/GenBank/DDBJ databases">
        <title>Draft genome sequences of two oriental melons (Cucumis melo L. var makuwa).</title>
        <authorList>
            <person name="Kwon S.-Y."/>
        </authorList>
    </citation>
    <scope>NUCLEOTIDE SEQUENCE [LARGE SCALE GENOMIC DNA]</scope>
    <source>
        <strain evidence="4">cv. Chang Bougi</strain>
        <strain evidence="3">cv. SW 3</strain>
        <tissue evidence="1">Leaf</tissue>
    </source>
</reference>
<proteinExistence type="predicted"/>